<dbReference type="Gene3D" id="3.40.190.10">
    <property type="entry name" value="Periplasmic binding protein-like II"/>
    <property type="match status" value="1"/>
</dbReference>
<dbReference type="PANTHER" id="PTHR42928:SF5">
    <property type="entry name" value="BLR1237 PROTEIN"/>
    <property type="match status" value="1"/>
</dbReference>
<dbReference type="Gene3D" id="3.40.190.150">
    <property type="entry name" value="Bordetella uptake gene, domain 1"/>
    <property type="match status" value="1"/>
</dbReference>
<dbReference type="Proteomes" id="UP000028782">
    <property type="component" value="Chromosome"/>
</dbReference>
<dbReference type="HOGENOM" id="CLU_045683_0_2_4"/>
<dbReference type="InterPro" id="IPR042100">
    <property type="entry name" value="Bug_dom1"/>
</dbReference>
<feature type="chain" id="PRO_5001716149" evidence="2">
    <location>
        <begin position="25"/>
        <end position="342"/>
    </location>
</feature>
<evidence type="ECO:0000256" key="2">
    <source>
        <dbReference type="SAM" id="SignalP"/>
    </source>
</evidence>
<reference evidence="3 4" key="1">
    <citation type="journal article" date="2014" name="Genome Announc.">
        <title>Complete Genome Sequence of Polychlorinated Biphenyl Degrader Comamonas testosteroni TK102 (NBRC 109938).</title>
        <authorList>
            <person name="Fukuda K."/>
            <person name="Hosoyama A."/>
            <person name="Tsuchikane K."/>
            <person name="Ohji S."/>
            <person name="Yamazoe A."/>
            <person name="Fujita N."/>
            <person name="Shintani M."/>
            <person name="Kimbara K."/>
        </authorList>
    </citation>
    <scope>NUCLEOTIDE SEQUENCE [LARGE SCALE GENOMIC DNA]</scope>
    <source>
        <strain evidence="3">TK102</strain>
    </source>
</reference>
<dbReference type="KEGG" id="ctes:O987_24275"/>
<dbReference type="InterPro" id="IPR005064">
    <property type="entry name" value="BUG"/>
</dbReference>
<dbReference type="Pfam" id="PF03401">
    <property type="entry name" value="TctC"/>
    <property type="match status" value="2"/>
</dbReference>
<dbReference type="PIRSF" id="PIRSF017082">
    <property type="entry name" value="YflP"/>
    <property type="match status" value="1"/>
</dbReference>
<dbReference type="EMBL" id="CP006704">
    <property type="protein sequence ID" value="AIJ48931.1"/>
    <property type="molecule type" value="Genomic_DNA"/>
</dbReference>
<name>A0A076PW26_COMTE</name>
<dbReference type="AlphaFoldDB" id="A0A076PW26"/>
<dbReference type="SUPFAM" id="SSF53850">
    <property type="entry name" value="Periplasmic binding protein-like II"/>
    <property type="match status" value="1"/>
</dbReference>
<keyword evidence="2" id="KW-0732">Signal</keyword>
<dbReference type="RefSeq" id="WP_003051467.1">
    <property type="nucleotide sequence ID" value="NZ_CP006704.1"/>
</dbReference>
<evidence type="ECO:0000256" key="1">
    <source>
        <dbReference type="ARBA" id="ARBA00006987"/>
    </source>
</evidence>
<sequence length="342" mass="35052">MTAAATLALAVVAAGLWQSHRGAAATMRFDKPVTIVVTFPPGGGTDLLARRLGTALQERIGQSVVVDNRPGASGNIGAREVARAAADGSVLLMVNSSFAINPGVYRQLDFDPQRDFRAVFNAGTIASVLVLPPEDVAPKYAPQGAGAQKGAAPTGAQALADVLAPSAEGAAQAFASCGNGTPQHMAAEMLAQALHTRLQHVPYKGCGPAAMAVAAGQVPLGVVTISSAAPLIAAGRLRALAVTGPQRVAQLAGVPTVAELGVRGFAVEQWHGLLAPAATPDGVVARLHEELARILNQPAMRQALQEQGYVLASDSPAQFEARIQADMQRYAALAQHLGLGVD</sequence>
<dbReference type="PANTHER" id="PTHR42928">
    <property type="entry name" value="TRICARBOXYLATE-BINDING PROTEIN"/>
    <property type="match status" value="1"/>
</dbReference>
<evidence type="ECO:0000313" key="4">
    <source>
        <dbReference type="Proteomes" id="UP000028782"/>
    </source>
</evidence>
<proteinExistence type="inferred from homology"/>
<accession>A0A076PW26</accession>
<gene>
    <name evidence="3" type="ORF">O987_24275</name>
</gene>
<protein>
    <submittedName>
        <fullName evidence="3">ABC transporter substrate-binding protein</fullName>
    </submittedName>
</protein>
<feature type="signal peptide" evidence="2">
    <location>
        <begin position="1"/>
        <end position="24"/>
    </location>
</feature>
<evidence type="ECO:0000313" key="3">
    <source>
        <dbReference type="EMBL" id="AIJ48931.1"/>
    </source>
</evidence>
<comment type="similarity">
    <text evidence="1">Belongs to the UPF0065 (bug) family.</text>
</comment>
<organism evidence="3 4">
    <name type="scientific">Comamonas testosteroni TK102</name>
    <dbReference type="NCBI Taxonomy" id="1392005"/>
    <lineage>
        <taxon>Bacteria</taxon>
        <taxon>Pseudomonadati</taxon>
        <taxon>Pseudomonadota</taxon>
        <taxon>Betaproteobacteria</taxon>
        <taxon>Burkholderiales</taxon>
        <taxon>Comamonadaceae</taxon>
        <taxon>Comamonas</taxon>
    </lineage>
</organism>